<dbReference type="InterPro" id="IPR006157">
    <property type="entry name" value="FolB_dom"/>
</dbReference>
<dbReference type="InterPro" id="IPR006156">
    <property type="entry name" value="Dihydroneopterin_aldolase"/>
</dbReference>
<dbReference type="NCBIfam" id="TIGR00526">
    <property type="entry name" value="folB_dom"/>
    <property type="match status" value="1"/>
</dbReference>
<dbReference type="PANTHER" id="PTHR42844:SF1">
    <property type="entry name" value="DIHYDRONEOPTERIN ALDOLASE 1-RELATED"/>
    <property type="match status" value="1"/>
</dbReference>
<dbReference type="Gene3D" id="3.30.1130.10">
    <property type="match status" value="1"/>
</dbReference>
<name>A0A8S1ZUL5_ARAAE</name>
<comment type="function">
    <text evidence="8">Catalyzes the conversion of 7,8-dihydroneopterin to 6-hydroxymethyl-7,8-dihydropterin.</text>
</comment>
<evidence type="ECO:0000256" key="7">
    <source>
        <dbReference type="ARBA" id="ARBA00063311"/>
    </source>
</evidence>
<comment type="subunit">
    <text evidence="7">Homooctamer. Forms a hollow cylinder assembled from two ring-shaped tetramers.</text>
</comment>
<dbReference type="GO" id="GO:0046656">
    <property type="term" value="P:folic acid biosynthetic process"/>
    <property type="evidence" value="ECO:0007669"/>
    <property type="project" value="UniProtKB-UniRule"/>
</dbReference>
<dbReference type="SUPFAM" id="SSF55620">
    <property type="entry name" value="Tetrahydrobiopterin biosynthesis enzymes-like"/>
    <property type="match status" value="1"/>
</dbReference>
<dbReference type="FunFam" id="3.30.1130.10:FF:000003">
    <property type="entry name" value="7,8-dihydroneopterin aldolase"/>
    <property type="match status" value="1"/>
</dbReference>
<evidence type="ECO:0000313" key="10">
    <source>
        <dbReference type="EMBL" id="CAE5966909.1"/>
    </source>
</evidence>
<protein>
    <recommendedName>
        <fullName evidence="8">7,8-dihydroneopterin aldolase</fullName>
        <ecNumber evidence="8">4.1.2.25</ecNumber>
    </recommendedName>
</protein>
<organism evidence="10 11">
    <name type="scientific">Arabidopsis arenosa</name>
    <name type="common">Sand rock-cress</name>
    <name type="synonym">Cardaminopsis arenosa</name>
    <dbReference type="NCBI Taxonomy" id="38785"/>
    <lineage>
        <taxon>Eukaryota</taxon>
        <taxon>Viridiplantae</taxon>
        <taxon>Streptophyta</taxon>
        <taxon>Embryophyta</taxon>
        <taxon>Tracheophyta</taxon>
        <taxon>Spermatophyta</taxon>
        <taxon>Magnoliopsida</taxon>
        <taxon>eudicotyledons</taxon>
        <taxon>Gunneridae</taxon>
        <taxon>Pentapetalae</taxon>
        <taxon>rosids</taxon>
        <taxon>malvids</taxon>
        <taxon>Brassicales</taxon>
        <taxon>Brassicaceae</taxon>
        <taxon>Camelineae</taxon>
        <taxon>Arabidopsis</taxon>
    </lineage>
</organism>
<dbReference type="Pfam" id="PF02152">
    <property type="entry name" value="FolB"/>
    <property type="match status" value="1"/>
</dbReference>
<dbReference type="SMART" id="SM00905">
    <property type="entry name" value="FolB"/>
    <property type="match status" value="1"/>
</dbReference>
<keyword evidence="5 8" id="KW-0456">Lyase</keyword>
<sequence>MHSSLETTASATIERRESSESMLGDKLVLKGLKFYGFHGAIPEERTLGQMFLVDIDAWVSLKKAGESDNLADTISYVDIFSLAKEIVEGSPRNLLEAVAELIASKTLEKFPQINAVRVKLSKPNVALIKSTIDYLGPNLLRYVIEQATRGGKSVVSRRKFSSSHCKFDERERSVLMEKMKSSTNRRRLLAFLVASSLSFHLWEFTRRQNARHEAKKVQLDPKS</sequence>
<feature type="domain" description="Dihydroneopterin aldolase/epimerase" evidence="9">
    <location>
        <begin position="27"/>
        <end position="134"/>
    </location>
</feature>
<evidence type="ECO:0000256" key="2">
    <source>
        <dbReference type="ARBA" id="ARBA00005013"/>
    </source>
</evidence>
<evidence type="ECO:0000256" key="1">
    <source>
        <dbReference type="ARBA" id="ARBA00001353"/>
    </source>
</evidence>
<dbReference type="EC" id="4.1.2.25" evidence="8"/>
<evidence type="ECO:0000259" key="9">
    <source>
        <dbReference type="SMART" id="SM00905"/>
    </source>
</evidence>
<evidence type="ECO:0000256" key="4">
    <source>
        <dbReference type="ARBA" id="ARBA00022909"/>
    </source>
</evidence>
<dbReference type="EMBL" id="LR999453">
    <property type="protein sequence ID" value="CAE5966909.1"/>
    <property type="molecule type" value="Genomic_DNA"/>
</dbReference>
<dbReference type="GO" id="GO:0004150">
    <property type="term" value="F:dihydroneopterin aldolase activity"/>
    <property type="evidence" value="ECO:0007669"/>
    <property type="project" value="UniProtKB-UniRule"/>
</dbReference>
<proteinExistence type="inferred from homology"/>
<comment type="similarity">
    <text evidence="3 8">Belongs to the DHNA family.</text>
</comment>
<evidence type="ECO:0000256" key="8">
    <source>
        <dbReference type="RuleBase" id="RU362079"/>
    </source>
</evidence>
<comment type="pathway">
    <text evidence="2 8">Cofactor biosynthesis; tetrahydrofolate biosynthesis; 2-amino-4-hydroxy-6-hydroxymethyl-7,8-dihydropteridine diphosphate from 7,8-dihydroneopterin triphosphate: step 3/4.</text>
</comment>
<dbReference type="InterPro" id="IPR043133">
    <property type="entry name" value="GTP-CH-I_C/QueF"/>
</dbReference>
<dbReference type="Proteomes" id="UP000682877">
    <property type="component" value="Chromosome 3"/>
</dbReference>
<gene>
    <name evidence="10" type="ORF">AARE701A_LOCUS6924</name>
</gene>
<dbReference type="GO" id="GO:0046654">
    <property type="term" value="P:tetrahydrofolate biosynthetic process"/>
    <property type="evidence" value="ECO:0007669"/>
    <property type="project" value="UniProtKB-UniRule"/>
</dbReference>
<evidence type="ECO:0000256" key="6">
    <source>
        <dbReference type="ARBA" id="ARBA00055579"/>
    </source>
</evidence>
<keyword evidence="11" id="KW-1185">Reference proteome</keyword>
<comment type="catalytic activity">
    <reaction evidence="1 8">
        <text>7,8-dihydroneopterin = 6-hydroxymethyl-7,8-dihydropterin + glycolaldehyde</text>
        <dbReference type="Rhea" id="RHEA:10540"/>
        <dbReference type="ChEBI" id="CHEBI:17001"/>
        <dbReference type="ChEBI" id="CHEBI:17071"/>
        <dbReference type="ChEBI" id="CHEBI:44841"/>
        <dbReference type="EC" id="4.1.2.25"/>
    </reaction>
</comment>
<dbReference type="CDD" id="cd00534">
    <property type="entry name" value="DHNA_DHNTPE"/>
    <property type="match status" value="1"/>
</dbReference>
<comment type="function">
    <text evidence="6">Catalyzes the conversion of 7,8-dihydroneopterin into 6-hydroxymethyl-7,8-dihydropterin, a biosynthetic precursor of the vitamin tetrahydrofolate. Can use L-threo-dihydroneopterin and D-erythro-dihydroneopterin as substrates for the formation of 6-hydroxymethyldihydropterin, but it can also catalyze the epimerization of carbon 2' of dihydroneopterin and dihydromonapterin.</text>
</comment>
<reference evidence="10" key="1">
    <citation type="submission" date="2021-01" db="EMBL/GenBank/DDBJ databases">
        <authorList>
            <person name="Bezrukov I."/>
        </authorList>
    </citation>
    <scope>NUCLEOTIDE SEQUENCE</scope>
</reference>
<evidence type="ECO:0000256" key="3">
    <source>
        <dbReference type="ARBA" id="ARBA00005708"/>
    </source>
</evidence>
<dbReference type="PANTHER" id="PTHR42844">
    <property type="entry name" value="DIHYDRONEOPTERIN ALDOLASE 1-RELATED"/>
    <property type="match status" value="1"/>
</dbReference>
<evidence type="ECO:0000313" key="11">
    <source>
        <dbReference type="Proteomes" id="UP000682877"/>
    </source>
</evidence>
<evidence type="ECO:0000256" key="5">
    <source>
        <dbReference type="ARBA" id="ARBA00023239"/>
    </source>
</evidence>
<accession>A0A8S1ZUL5</accession>
<dbReference type="GO" id="GO:0005737">
    <property type="term" value="C:cytoplasm"/>
    <property type="evidence" value="ECO:0007669"/>
    <property type="project" value="TreeGrafter"/>
</dbReference>
<keyword evidence="4 8" id="KW-0289">Folate biosynthesis</keyword>
<dbReference type="AlphaFoldDB" id="A0A8S1ZUL5"/>
<dbReference type="NCBIfam" id="TIGR00525">
    <property type="entry name" value="folB"/>
    <property type="match status" value="1"/>
</dbReference>